<dbReference type="RefSeq" id="WP_198112278.1">
    <property type="nucleotide sequence ID" value="NZ_JAEDAK010000012.1"/>
</dbReference>
<name>A0A931J2S0_9BURK</name>
<gene>
    <name evidence="1" type="ORF">I7X39_16605</name>
</gene>
<dbReference type="Proteomes" id="UP000613266">
    <property type="component" value="Unassembled WGS sequence"/>
</dbReference>
<organism evidence="1 2">
    <name type="scientific">Inhella proteolytica</name>
    <dbReference type="NCBI Taxonomy" id="2795029"/>
    <lineage>
        <taxon>Bacteria</taxon>
        <taxon>Pseudomonadati</taxon>
        <taxon>Pseudomonadota</taxon>
        <taxon>Betaproteobacteria</taxon>
        <taxon>Burkholderiales</taxon>
        <taxon>Sphaerotilaceae</taxon>
        <taxon>Inhella</taxon>
    </lineage>
</organism>
<proteinExistence type="predicted"/>
<dbReference type="AlphaFoldDB" id="A0A931J2S0"/>
<keyword evidence="2" id="KW-1185">Reference proteome</keyword>
<comment type="caution">
    <text evidence="1">The sequence shown here is derived from an EMBL/GenBank/DDBJ whole genome shotgun (WGS) entry which is preliminary data.</text>
</comment>
<protein>
    <submittedName>
        <fullName evidence="1">Uncharacterized protein</fullName>
    </submittedName>
</protein>
<accession>A0A931J2S0</accession>
<reference evidence="1" key="1">
    <citation type="submission" date="2020-12" db="EMBL/GenBank/DDBJ databases">
        <title>The genome sequence of Inhella sp. 1Y17.</title>
        <authorList>
            <person name="Liu Y."/>
        </authorList>
    </citation>
    <scope>NUCLEOTIDE SEQUENCE</scope>
    <source>
        <strain evidence="1">1Y17</strain>
    </source>
</reference>
<sequence>MPTVQINHRVHHITQRDENYCWACALAMLKGRHSWSDALDLADRVPATARSPEDGSLLRPDLAAAAVGLRARPIKPLRPDLILEELRRGPIALFGWYQLTRRFKHVMVISLMQGDPAVPAQLQVGVDDPWANGSRWIGPWPAFYGSGRNLVDPHWLVSR</sequence>
<dbReference type="EMBL" id="JAEDAK010000012">
    <property type="protein sequence ID" value="MBH9578514.1"/>
    <property type="molecule type" value="Genomic_DNA"/>
</dbReference>
<evidence type="ECO:0000313" key="1">
    <source>
        <dbReference type="EMBL" id="MBH9578514.1"/>
    </source>
</evidence>
<evidence type="ECO:0000313" key="2">
    <source>
        <dbReference type="Proteomes" id="UP000613266"/>
    </source>
</evidence>